<dbReference type="EMBL" id="DS028097">
    <property type="protein sequence ID" value="KMP07323.1"/>
    <property type="molecule type" value="Genomic_DNA"/>
</dbReference>
<dbReference type="AlphaFoldDB" id="A0A0J6YK39"/>
<evidence type="ECO:0000313" key="1">
    <source>
        <dbReference type="EMBL" id="KMP07323.1"/>
    </source>
</evidence>
<gene>
    <name evidence="1" type="ORF">CIRG_07004</name>
</gene>
<accession>A0A0J6YK39</accession>
<organism evidence="1 2">
    <name type="scientific">Coccidioides immitis RMSCC 2394</name>
    <dbReference type="NCBI Taxonomy" id="404692"/>
    <lineage>
        <taxon>Eukaryota</taxon>
        <taxon>Fungi</taxon>
        <taxon>Dikarya</taxon>
        <taxon>Ascomycota</taxon>
        <taxon>Pezizomycotina</taxon>
        <taxon>Eurotiomycetes</taxon>
        <taxon>Eurotiomycetidae</taxon>
        <taxon>Onygenales</taxon>
        <taxon>Onygenaceae</taxon>
        <taxon>Coccidioides</taxon>
    </lineage>
</organism>
<dbReference type="Proteomes" id="UP000054565">
    <property type="component" value="Unassembled WGS sequence"/>
</dbReference>
<proteinExistence type="predicted"/>
<name>A0A0J6YK39_COCIT</name>
<reference evidence="2" key="1">
    <citation type="journal article" date="2010" name="Genome Res.">
        <title>Population genomic sequencing of Coccidioides fungi reveals recent hybridization and transposon control.</title>
        <authorList>
            <person name="Neafsey D.E."/>
            <person name="Barker B.M."/>
            <person name="Sharpton T.J."/>
            <person name="Stajich J.E."/>
            <person name="Park D.J."/>
            <person name="Whiston E."/>
            <person name="Hung C.-Y."/>
            <person name="McMahan C."/>
            <person name="White J."/>
            <person name="Sykes S."/>
            <person name="Heiman D."/>
            <person name="Young S."/>
            <person name="Zeng Q."/>
            <person name="Abouelleil A."/>
            <person name="Aftuck L."/>
            <person name="Bessette D."/>
            <person name="Brown A."/>
            <person name="FitzGerald M."/>
            <person name="Lui A."/>
            <person name="Macdonald J.P."/>
            <person name="Priest M."/>
            <person name="Orbach M.J."/>
            <person name="Galgiani J.N."/>
            <person name="Kirkland T.N."/>
            <person name="Cole G.T."/>
            <person name="Birren B.W."/>
            <person name="Henn M.R."/>
            <person name="Taylor J.W."/>
            <person name="Rounsley S.D."/>
        </authorList>
    </citation>
    <scope>NUCLEOTIDE SEQUENCE [LARGE SCALE GENOMIC DNA]</scope>
    <source>
        <strain evidence="2">RMSCC 2394</strain>
    </source>
</reference>
<evidence type="ECO:0000313" key="2">
    <source>
        <dbReference type="Proteomes" id="UP000054565"/>
    </source>
</evidence>
<protein>
    <submittedName>
        <fullName evidence="1">Uncharacterized protein</fullName>
    </submittedName>
</protein>
<sequence length="103" mass="11856">MSIKDIKAMGKSTFKSSYRSRLQRETVLMPSGYVVSSDALSLRSKIAFRVNYFPARRENAKYLSLLRVFCILKSRLINRSPLQGLVTSDDRCEMFIVDLFGEH</sequence>